<keyword evidence="2" id="KW-0812">Transmembrane</keyword>
<keyword evidence="2" id="KW-1133">Transmembrane helix</keyword>
<sequence length="91" mass="10099">MMPHRFSPHGNDDFETKPLVNSPLTHEPDPDLHPGRLLAISTSRTSYIICAIATLSALFMLLFVTRGVMVHPKITDPVYPDPFLGLSARQS</sequence>
<dbReference type="Proteomes" id="UP000807353">
    <property type="component" value="Unassembled WGS sequence"/>
</dbReference>
<accession>A0A9P5YDC0</accession>
<dbReference type="AlphaFoldDB" id="A0A9P5YDC0"/>
<reference evidence="3" key="1">
    <citation type="submission" date="2020-11" db="EMBL/GenBank/DDBJ databases">
        <authorList>
            <consortium name="DOE Joint Genome Institute"/>
            <person name="Ahrendt S."/>
            <person name="Riley R."/>
            <person name="Andreopoulos W."/>
            <person name="Labutti K."/>
            <person name="Pangilinan J."/>
            <person name="Ruiz-Duenas F.J."/>
            <person name="Barrasa J.M."/>
            <person name="Sanchez-Garcia M."/>
            <person name="Camarero S."/>
            <person name="Miyauchi S."/>
            <person name="Serrano A."/>
            <person name="Linde D."/>
            <person name="Babiker R."/>
            <person name="Drula E."/>
            <person name="Ayuso-Fernandez I."/>
            <person name="Pacheco R."/>
            <person name="Padilla G."/>
            <person name="Ferreira P."/>
            <person name="Barriuso J."/>
            <person name="Kellner H."/>
            <person name="Castanera R."/>
            <person name="Alfaro M."/>
            <person name="Ramirez L."/>
            <person name="Pisabarro A.G."/>
            <person name="Kuo A."/>
            <person name="Tritt A."/>
            <person name="Lipzen A."/>
            <person name="He G."/>
            <person name="Yan M."/>
            <person name="Ng V."/>
            <person name="Cullen D."/>
            <person name="Martin F."/>
            <person name="Rosso M.-N."/>
            <person name="Henrissat B."/>
            <person name="Hibbett D."/>
            <person name="Martinez A.T."/>
            <person name="Grigoriev I.V."/>
        </authorList>
    </citation>
    <scope>NUCLEOTIDE SEQUENCE</scope>
    <source>
        <strain evidence="3">CBS 247.69</strain>
    </source>
</reference>
<organism evidence="3 4">
    <name type="scientific">Collybia nuda</name>
    <dbReference type="NCBI Taxonomy" id="64659"/>
    <lineage>
        <taxon>Eukaryota</taxon>
        <taxon>Fungi</taxon>
        <taxon>Dikarya</taxon>
        <taxon>Basidiomycota</taxon>
        <taxon>Agaricomycotina</taxon>
        <taxon>Agaricomycetes</taxon>
        <taxon>Agaricomycetidae</taxon>
        <taxon>Agaricales</taxon>
        <taxon>Tricholomatineae</taxon>
        <taxon>Clitocybaceae</taxon>
        <taxon>Collybia</taxon>
    </lineage>
</organism>
<protein>
    <submittedName>
        <fullName evidence="3">Uncharacterized protein</fullName>
    </submittedName>
</protein>
<dbReference type="EMBL" id="MU150235">
    <property type="protein sequence ID" value="KAF9467898.1"/>
    <property type="molecule type" value="Genomic_DNA"/>
</dbReference>
<proteinExistence type="predicted"/>
<evidence type="ECO:0000256" key="2">
    <source>
        <dbReference type="SAM" id="Phobius"/>
    </source>
</evidence>
<feature type="transmembrane region" description="Helical" evidence="2">
    <location>
        <begin position="46"/>
        <end position="64"/>
    </location>
</feature>
<evidence type="ECO:0000313" key="4">
    <source>
        <dbReference type="Proteomes" id="UP000807353"/>
    </source>
</evidence>
<gene>
    <name evidence="3" type="ORF">BDZ94DRAFT_1248010</name>
</gene>
<evidence type="ECO:0000313" key="3">
    <source>
        <dbReference type="EMBL" id="KAF9467898.1"/>
    </source>
</evidence>
<keyword evidence="2" id="KW-0472">Membrane</keyword>
<feature type="region of interest" description="Disordered" evidence="1">
    <location>
        <begin position="1"/>
        <end position="33"/>
    </location>
</feature>
<evidence type="ECO:0000256" key="1">
    <source>
        <dbReference type="SAM" id="MobiDB-lite"/>
    </source>
</evidence>
<keyword evidence="4" id="KW-1185">Reference proteome</keyword>
<comment type="caution">
    <text evidence="3">The sequence shown here is derived from an EMBL/GenBank/DDBJ whole genome shotgun (WGS) entry which is preliminary data.</text>
</comment>
<name>A0A9P5YDC0_9AGAR</name>